<evidence type="ECO:0000313" key="4">
    <source>
        <dbReference type="Proteomes" id="UP000632138"/>
    </source>
</evidence>
<feature type="compositionally biased region" description="Polar residues" evidence="1">
    <location>
        <begin position="114"/>
        <end position="138"/>
    </location>
</feature>
<protein>
    <recommendedName>
        <fullName evidence="5">DUF4190 domain-containing protein</fullName>
    </recommendedName>
</protein>
<keyword evidence="2" id="KW-0472">Membrane</keyword>
<feature type="compositionally biased region" description="Pro residues" evidence="1">
    <location>
        <begin position="216"/>
        <end position="229"/>
    </location>
</feature>
<keyword evidence="2" id="KW-1133">Transmembrane helix</keyword>
<dbReference type="RefSeq" id="WP_203377142.1">
    <property type="nucleotide sequence ID" value="NZ_JAENHP010000004.1"/>
</dbReference>
<evidence type="ECO:0000313" key="3">
    <source>
        <dbReference type="EMBL" id="MBM2617150.1"/>
    </source>
</evidence>
<comment type="caution">
    <text evidence="3">The sequence shown here is derived from an EMBL/GenBank/DDBJ whole genome shotgun (WGS) entry which is preliminary data.</text>
</comment>
<gene>
    <name evidence="3" type="ORF">JIG36_16475</name>
</gene>
<evidence type="ECO:0008006" key="5">
    <source>
        <dbReference type="Google" id="ProtNLM"/>
    </source>
</evidence>
<proteinExistence type="predicted"/>
<evidence type="ECO:0000256" key="1">
    <source>
        <dbReference type="SAM" id="MobiDB-lite"/>
    </source>
</evidence>
<evidence type="ECO:0000256" key="2">
    <source>
        <dbReference type="SAM" id="Phobius"/>
    </source>
</evidence>
<organism evidence="3 4">
    <name type="scientific">Paractinoplanes ovalisporus</name>
    <dbReference type="NCBI Taxonomy" id="2810368"/>
    <lineage>
        <taxon>Bacteria</taxon>
        <taxon>Bacillati</taxon>
        <taxon>Actinomycetota</taxon>
        <taxon>Actinomycetes</taxon>
        <taxon>Micromonosporales</taxon>
        <taxon>Micromonosporaceae</taxon>
        <taxon>Paractinoplanes</taxon>
    </lineage>
</organism>
<name>A0ABS2ABI6_9ACTN</name>
<feature type="compositionally biased region" description="Pro residues" evidence="1">
    <location>
        <begin position="25"/>
        <end position="48"/>
    </location>
</feature>
<dbReference type="Proteomes" id="UP000632138">
    <property type="component" value="Unassembled WGS sequence"/>
</dbReference>
<feature type="transmembrane region" description="Helical" evidence="2">
    <location>
        <begin position="260"/>
        <end position="287"/>
    </location>
</feature>
<keyword evidence="2" id="KW-0812">Transmembrane</keyword>
<sequence>MTCLNCGSAAVQPNGWCGNCGYQAAPPPAPPQSPAPQAAWPPQPPAWPTPETAPAAPPAPSWSTQPTAPQSSWSSPNASWQAAEPSVEHARFTDPMGEPSWSAAQDPAVAAPQSAWSGGQQWPTGQHQPSQPSWATDATSTFNRPEAEFQPYAPTPAMDATVVNGYPAYTQQPTPEYTQQQAPTYAEQHASSYAQQQAPTYAVPPSPDATAVQGFPPVPPAPYTPPAPQYGSAPPPYMVNPHAPATAKGGKGDIYSHSAFGLAVMAVLFMPGIFGAAAVGSAVVALIRRERRAKLALILSLAGTALGVAFTLFLREMVLN</sequence>
<feature type="region of interest" description="Disordered" evidence="1">
    <location>
        <begin position="18"/>
        <end position="138"/>
    </location>
</feature>
<feature type="compositionally biased region" description="Polar residues" evidence="1">
    <location>
        <begin position="70"/>
        <end position="80"/>
    </location>
</feature>
<keyword evidence="4" id="KW-1185">Reference proteome</keyword>
<reference evidence="3 4" key="1">
    <citation type="submission" date="2021-01" db="EMBL/GenBank/DDBJ databases">
        <title>Actinoplanes sp. nov. LDG1-06 isolated from lichen.</title>
        <authorList>
            <person name="Saeng-In P."/>
            <person name="Phongsopitanun W."/>
            <person name="Kanchanasin P."/>
            <person name="Yuki M."/>
            <person name="Kudo T."/>
            <person name="Ohkuma M."/>
            <person name="Tanasupawat S."/>
        </authorList>
    </citation>
    <scope>NUCLEOTIDE SEQUENCE [LARGE SCALE GENOMIC DNA]</scope>
    <source>
        <strain evidence="3 4">LDG1-06</strain>
    </source>
</reference>
<dbReference type="EMBL" id="JAENHP010000004">
    <property type="protein sequence ID" value="MBM2617150.1"/>
    <property type="molecule type" value="Genomic_DNA"/>
</dbReference>
<feature type="region of interest" description="Disordered" evidence="1">
    <location>
        <begin position="200"/>
        <end position="229"/>
    </location>
</feature>
<feature type="transmembrane region" description="Helical" evidence="2">
    <location>
        <begin position="294"/>
        <end position="314"/>
    </location>
</feature>
<accession>A0ABS2ABI6</accession>